<dbReference type="InterPro" id="IPR011990">
    <property type="entry name" value="TPR-like_helical_dom_sf"/>
</dbReference>
<dbReference type="AlphaFoldDB" id="A0A497X4U7"/>
<protein>
    <submittedName>
        <fullName evidence="2">Uncharacterized protein DUF560</fullName>
    </submittedName>
</protein>
<dbReference type="SUPFAM" id="SSF48452">
    <property type="entry name" value="TPR-like"/>
    <property type="match status" value="1"/>
</dbReference>
<organism evidence="2 3">
    <name type="scientific">Litoreibacter meonggei</name>
    <dbReference type="NCBI Taxonomy" id="1049199"/>
    <lineage>
        <taxon>Bacteria</taxon>
        <taxon>Pseudomonadati</taxon>
        <taxon>Pseudomonadota</taxon>
        <taxon>Alphaproteobacteria</taxon>
        <taxon>Rhodobacterales</taxon>
        <taxon>Roseobacteraceae</taxon>
        <taxon>Litoreibacter</taxon>
    </lineage>
</organism>
<dbReference type="Proteomes" id="UP000269157">
    <property type="component" value="Unassembled WGS sequence"/>
</dbReference>
<sequence>MIGAARRKTLPAMAGLGCAVAFFCAALSPVSAQTQIDLDDARLLAFKLVAAGQYDTAAELSRTILQSDPRDQAALLALAQAESGAGRNGAAIKAAKAAWRVSDTEAEKYSSAIVAAQAFSTDGKQQRAQFWLRRAAQNAPNDTFKARAKRDFKYVKSVNPLQVNLRFSITPSSNINNGSKSETVEVAGLTIALRGDARALSGIEYNVGASLSYQLPKVGAWNLTAFTSVDAKYFSLSSGAKSLAPTVSGSDYAFQEIEAGLRTFRADEDGEAATWASIKVGANWYGGNALSNYLGVGIGRRIKAGARSSLSFSADAERQWRQDYDIRSANVLSLSVTWAHDLSKGGVLWARAHVSDTASDSIVVAHDAIGATVGYAHDKPIFGDTKLELSLGYQVKSFDRAAAPFARRVDDTVSASATMIFNNLDYMGFAPTAEISAKRTTSTLNQFSLDDLGVKIGLRSTF</sequence>
<dbReference type="Gene3D" id="1.25.40.10">
    <property type="entry name" value="Tetratricopeptide repeat domain"/>
    <property type="match status" value="1"/>
</dbReference>
<comment type="caution">
    <text evidence="2">The sequence shown here is derived from an EMBL/GenBank/DDBJ whole genome shotgun (WGS) entry which is preliminary data.</text>
</comment>
<keyword evidence="3" id="KW-1185">Reference proteome</keyword>
<evidence type="ECO:0000313" key="2">
    <source>
        <dbReference type="EMBL" id="RLJ60245.1"/>
    </source>
</evidence>
<keyword evidence="1" id="KW-0732">Signal</keyword>
<dbReference type="OrthoDB" id="7684399at2"/>
<feature type="chain" id="PRO_5019717129" evidence="1">
    <location>
        <begin position="33"/>
        <end position="462"/>
    </location>
</feature>
<evidence type="ECO:0000256" key="1">
    <source>
        <dbReference type="SAM" id="SignalP"/>
    </source>
</evidence>
<proteinExistence type="predicted"/>
<feature type="signal peptide" evidence="1">
    <location>
        <begin position="1"/>
        <end position="32"/>
    </location>
</feature>
<reference evidence="2 3" key="1">
    <citation type="submission" date="2018-10" db="EMBL/GenBank/DDBJ databases">
        <title>Genomic Encyclopedia of Archaeal and Bacterial Type Strains, Phase II (KMG-II): from individual species to whole genera.</title>
        <authorList>
            <person name="Goeker M."/>
        </authorList>
    </citation>
    <scope>NUCLEOTIDE SEQUENCE [LARGE SCALE GENOMIC DNA]</scope>
    <source>
        <strain evidence="2 3">DSM 29466</strain>
    </source>
</reference>
<dbReference type="EMBL" id="RCCE01000001">
    <property type="protein sequence ID" value="RLJ60245.1"/>
    <property type="molecule type" value="Genomic_DNA"/>
</dbReference>
<gene>
    <name evidence="2" type="ORF">BCF46_0443</name>
</gene>
<accession>A0A497X4U7</accession>
<name>A0A497X4U7_9RHOB</name>
<evidence type="ECO:0000313" key="3">
    <source>
        <dbReference type="Proteomes" id="UP000269157"/>
    </source>
</evidence>